<dbReference type="PROSITE" id="PS50103">
    <property type="entry name" value="ZF_C3H1"/>
    <property type="match status" value="5"/>
</dbReference>
<feature type="zinc finger region" description="C3H1-type" evidence="9">
    <location>
        <begin position="113"/>
        <end position="139"/>
    </location>
</feature>
<dbReference type="InterPro" id="IPR045348">
    <property type="entry name" value="CPSF4/Yth1"/>
</dbReference>
<dbReference type="PANTHER" id="PTHR23102:SF24">
    <property type="entry name" value="CLEAVAGE AND POLYADENYLATION SPECIFICITY FACTOR SUBUNIT 4"/>
    <property type="match status" value="1"/>
</dbReference>
<dbReference type="OrthoDB" id="1914176at2759"/>
<dbReference type="SUPFAM" id="SSF90229">
    <property type="entry name" value="CCCH zinc finger"/>
    <property type="match status" value="1"/>
</dbReference>
<keyword evidence="7" id="KW-0694">RNA-binding</keyword>
<feature type="zinc finger region" description="C3H1-type" evidence="9">
    <location>
        <begin position="56"/>
        <end position="83"/>
    </location>
</feature>
<evidence type="ECO:0000256" key="6">
    <source>
        <dbReference type="ARBA" id="ARBA00022833"/>
    </source>
</evidence>
<feature type="domain" description="C3H1-type" evidence="10">
    <location>
        <begin position="113"/>
        <end position="139"/>
    </location>
</feature>
<dbReference type="PROSITE" id="PS50158">
    <property type="entry name" value="ZF_CCHC"/>
    <property type="match status" value="1"/>
</dbReference>
<dbReference type="InterPro" id="IPR036855">
    <property type="entry name" value="Znf_CCCH_sf"/>
</dbReference>
<evidence type="ECO:0000256" key="5">
    <source>
        <dbReference type="ARBA" id="ARBA00022771"/>
    </source>
</evidence>
<gene>
    <name evidence="12" type="ORF">TCDM_08235</name>
</gene>
<keyword evidence="5 9" id="KW-0863">Zinc-finger</keyword>
<comment type="caution">
    <text evidence="12">The sequence shown here is derived from an EMBL/GenBank/DDBJ whole genome shotgun (WGS) entry which is preliminary data.</text>
</comment>
<dbReference type="AlphaFoldDB" id="V5D8L4"/>
<evidence type="ECO:0000256" key="7">
    <source>
        <dbReference type="ARBA" id="ARBA00022884"/>
    </source>
</evidence>
<dbReference type="GO" id="GO:0005634">
    <property type="term" value="C:nucleus"/>
    <property type="evidence" value="ECO:0007669"/>
    <property type="project" value="UniProtKB-SubCell"/>
</dbReference>
<dbReference type="InterPro" id="IPR036875">
    <property type="entry name" value="Znf_CCHC_sf"/>
</dbReference>
<evidence type="ECO:0000259" key="11">
    <source>
        <dbReference type="PROSITE" id="PS50158"/>
    </source>
</evidence>
<dbReference type="VEuPathDB" id="TriTrypDB:TCDM_08235"/>
<evidence type="ECO:0000256" key="2">
    <source>
        <dbReference type="ARBA" id="ARBA00022664"/>
    </source>
</evidence>
<dbReference type="PANTHER" id="PTHR23102">
    <property type="entry name" value="CLEAVAGE AND POLYADENYLATION SPECIFICITY FACTOR SUBUNIT 4-RELATED"/>
    <property type="match status" value="1"/>
</dbReference>
<feature type="zinc finger region" description="C3H1-type" evidence="9">
    <location>
        <begin position="84"/>
        <end position="111"/>
    </location>
</feature>
<keyword evidence="3 9" id="KW-0479">Metal-binding</keyword>
<feature type="domain" description="C3H1-type" evidence="10">
    <location>
        <begin position="26"/>
        <end position="52"/>
    </location>
</feature>
<dbReference type="Proteomes" id="UP000017861">
    <property type="component" value="Unassembled WGS sequence"/>
</dbReference>
<protein>
    <submittedName>
        <fullName evidence="12">Cleavage and polyadenylation specificity factor 30 kDa subunit</fullName>
    </submittedName>
</protein>
<organism evidence="12 13">
    <name type="scientific">Trypanosoma cruzi Dm28c</name>
    <dbReference type="NCBI Taxonomy" id="1416333"/>
    <lineage>
        <taxon>Eukaryota</taxon>
        <taxon>Discoba</taxon>
        <taxon>Euglenozoa</taxon>
        <taxon>Kinetoplastea</taxon>
        <taxon>Metakinetoplastina</taxon>
        <taxon>Trypanosomatida</taxon>
        <taxon>Trypanosomatidae</taxon>
        <taxon>Trypanosoma</taxon>
        <taxon>Schizotrypanum</taxon>
    </lineage>
</organism>
<keyword evidence="2" id="KW-0507">mRNA processing</keyword>
<dbReference type="SMART" id="SM00343">
    <property type="entry name" value="ZnF_C2HC"/>
    <property type="match status" value="1"/>
</dbReference>
<evidence type="ECO:0000256" key="3">
    <source>
        <dbReference type="ARBA" id="ARBA00022723"/>
    </source>
</evidence>
<dbReference type="Gene3D" id="4.10.1000.10">
    <property type="entry name" value="Zinc finger, CCCH-type"/>
    <property type="match status" value="2"/>
</dbReference>
<evidence type="ECO:0000256" key="8">
    <source>
        <dbReference type="ARBA" id="ARBA00023242"/>
    </source>
</evidence>
<dbReference type="InterPro" id="IPR001878">
    <property type="entry name" value="Znf_CCHC"/>
</dbReference>
<proteinExistence type="predicted"/>
<dbReference type="SUPFAM" id="SSF57756">
    <property type="entry name" value="Retrovirus zinc finger-like domains"/>
    <property type="match status" value="1"/>
</dbReference>
<accession>V5D8L4</accession>
<evidence type="ECO:0000313" key="13">
    <source>
        <dbReference type="Proteomes" id="UP000017861"/>
    </source>
</evidence>
<evidence type="ECO:0000313" key="12">
    <source>
        <dbReference type="EMBL" id="ESS63816.1"/>
    </source>
</evidence>
<feature type="domain" description="C3H1-type" evidence="10">
    <location>
        <begin position="56"/>
        <end position="83"/>
    </location>
</feature>
<dbReference type="Pfam" id="PF18345">
    <property type="entry name" value="zf_CCCH_4"/>
    <property type="match status" value="1"/>
</dbReference>
<dbReference type="EMBL" id="AYLP01000111">
    <property type="protein sequence ID" value="ESS63816.1"/>
    <property type="molecule type" value="Genomic_DNA"/>
</dbReference>
<reference evidence="12 13" key="1">
    <citation type="journal article" date="2014" name="Genome Announc.">
        <title>Trypanosoma cruzi Clone Dm28c Draft Genome Sequence.</title>
        <authorList>
            <person name="Grisard E.C."/>
            <person name="Teixeira S.M."/>
            <person name="de Almeida L.G."/>
            <person name="Stoco P.H."/>
            <person name="Gerber A.L."/>
            <person name="Talavera-Lopez C."/>
            <person name="Lima O.C."/>
            <person name="Andersson B."/>
            <person name="de Vasconcelos A.T."/>
        </authorList>
    </citation>
    <scope>NUCLEOTIDE SEQUENCE [LARGE SCALE GENOMIC DNA]</scope>
    <source>
        <strain evidence="12 13">Dm28c</strain>
    </source>
</reference>
<name>V5D8L4_TRYCR</name>
<dbReference type="GO" id="GO:0003723">
    <property type="term" value="F:RNA binding"/>
    <property type="evidence" value="ECO:0007669"/>
    <property type="project" value="UniProtKB-KW"/>
</dbReference>
<feature type="zinc finger region" description="C3H1-type" evidence="9">
    <location>
        <begin position="141"/>
        <end position="163"/>
    </location>
</feature>
<evidence type="ECO:0000256" key="4">
    <source>
        <dbReference type="ARBA" id="ARBA00022737"/>
    </source>
</evidence>
<feature type="domain" description="C3H1-type" evidence="10">
    <location>
        <begin position="84"/>
        <end position="111"/>
    </location>
</feature>
<dbReference type="GO" id="GO:0008270">
    <property type="term" value="F:zinc ion binding"/>
    <property type="evidence" value="ECO:0007669"/>
    <property type="project" value="UniProtKB-KW"/>
</dbReference>
<evidence type="ECO:0000256" key="1">
    <source>
        <dbReference type="ARBA" id="ARBA00004123"/>
    </source>
</evidence>
<evidence type="ECO:0000256" key="9">
    <source>
        <dbReference type="PROSITE-ProRule" id="PRU00723"/>
    </source>
</evidence>
<dbReference type="FunFam" id="4.10.1000.10:FF:000017">
    <property type="entry name" value="Cleavage and polyadenylation specificity factor 30 kDa subunit"/>
    <property type="match status" value="1"/>
</dbReference>
<keyword evidence="6 9" id="KW-0862">Zinc</keyword>
<keyword evidence="8" id="KW-0539">Nucleus</keyword>
<sequence length="294" mass="34124">MFTDSAAHTSLAFEDALPDEPHATVKRREICQPFQHGKCRHGTACPERHVISQFKTMRLEVCKHWLRGACVNGENCLYLHEYDDRYVPLCAFYQRLGECTNPECPFQHVIQVEKRPECAAYRRGFCPLGPKCHLRHVFRPSCPFYMAGFCPLGPKCTMGHPVQELYNRNSVSERLRQRMLIERVDDPTFNKNATCYRCFDPGHLSPNCPGVQSGLLRRMLMAVQEPGEQLYFQSDGRSARKCCFFVEMRAMRCGIAQRNQRIINGTLTDVHKCQEGRRRKSSWWCNLFCLTQEF</sequence>
<dbReference type="Pfam" id="PF14608">
    <property type="entry name" value="zf-CCCH_2"/>
    <property type="match status" value="2"/>
</dbReference>
<feature type="domain" description="CCHC-type" evidence="11">
    <location>
        <begin position="195"/>
        <end position="209"/>
    </location>
</feature>
<dbReference type="GO" id="GO:0006397">
    <property type="term" value="P:mRNA processing"/>
    <property type="evidence" value="ECO:0007669"/>
    <property type="project" value="UniProtKB-KW"/>
</dbReference>
<feature type="zinc finger region" description="C3H1-type" evidence="9">
    <location>
        <begin position="26"/>
        <end position="52"/>
    </location>
</feature>
<dbReference type="InterPro" id="IPR000571">
    <property type="entry name" value="Znf_CCCH"/>
</dbReference>
<comment type="subcellular location">
    <subcellularLocation>
        <location evidence="1">Nucleus</location>
    </subcellularLocation>
</comment>
<feature type="domain" description="C3H1-type" evidence="10">
    <location>
        <begin position="141"/>
        <end position="163"/>
    </location>
</feature>
<keyword evidence="4" id="KW-0677">Repeat</keyword>
<evidence type="ECO:0000259" key="10">
    <source>
        <dbReference type="PROSITE" id="PS50103"/>
    </source>
</evidence>
<dbReference type="SMART" id="SM00356">
    <property type="entry name" value="ZnF_C3H1"/>
    <property type="match status" value="5"/>
</dbReference>